<dbReference type="KEGG" id="nbg:DV706_20820"/>
<dbReference type="Proteomes" id="UP000296822">
    <property type="component" value="Plasmid unnamed3"/>
</dbReference>
<reference evidence="1 2" key="1">
    <citation type="journal article" date="2019" name="Nat. Commun.">
        <title>A new type of DNA phosphorothioation-based antiviral system in archaea.</title>
        <authorList>
            <person name="Xiong L."/>
            <person name="Liu S."/>
            <person name="Chen S."/>
            <person name="Xiao Y."/>
            <person name="Zhu B."/>
            <person name="Gao Y."/>
            <person name="Zhang Y."/>
            <person name="Chen B."/>
            <person name="Luo J."/>
            <person name="Deng Z."/>
            <person name="Chen X."/>
            <person name="Wang L."/>
            <person name="Chen S."/>
        </authorList>
    </citation>
    <scope>NUCLEOTIDE SEQUENCE [LARGE SCALE GENOMIC DNA]</scope>
    <source>
        <strain evidence="1 2">JCM 10635</strain>
        <plasmid evidence="1 2">unnamed3</plasmid>
    </source>
</reference>
<evidence type="ECO:0000313" key="2">
    <source>
        <dbReference type="Proteomes" id="UP000296822"/>
    </source>
</evidence>
<dbReference type="AlphaFoldDB" id="A0A4D6HU29"/>
<sequence>MSESDRIREAGRILTEFDTERYEVFAEDDSQNIVTIWQPRGRVEDITVFPKPVGMHSKAESFLQRASEEDAHLAAAPEWAYNIDWIEDHDDFLFADTGPLFVLGCAPVQVDEMETRLAELNEEYDCYSAEGETDGSPAVPDEPGEFVTPTIIPIAANARRGEGKDALFVQFKNKHMSSRANDVELKRLCEGTKIWGFRFLRGAAVVPWTCSDVMQRELKNEVLTFCQDGPSYSVHVQCNPDPFNKSWVNYRKELFETEAQVSCIVANWGSVPPIGPFGYSGIYTTTDDSTTLESEYNDSYERGGLVATQPDIGCEYLCLIPDDIVSTVIFRRKTNHGTPSGSAMMADLKVSTTAVFDTATDEYQHKNPVYPAPEPDPCKEWREQLNTTPLNRELLTALLRAEIEAGSLPEQFPTNQKVSWESVESLNGEMSEELGHLLENHPRRRGAGEITPSTRDAPETIAERLMEALSFAEDEADIVLKNAFDRTDVPVNAEYRVEQVPICLTTLPNSTPNSEIDRARWFVEWLRVDGVNFKPVALTSNFSSSKVKTLAGYEDVSNMVRNPERVDATDGLEEITL</sequence>
<protein>
    <submittedName>
        <fullName evidence="1">Uncharacterized protein</fullName>
    </submittedName>
</protein>
<accession>A0A4D6HU29</accession>
<geneLocation type="plasmid" evidence="1 2">
    <name>unnamed3</name>
</geneLocation>
<proteinExistence type="predicted"/>
<dbReference type="RefSeq" id="WP_006065893.1">
    <property type="nucleotide sequence ID" value="NZ_CP031308.1"/>
</dbReference>
<organism evidence="1 2">
    <name type="scientific">Natronorubrum bangense</name>
    <dbReference type="NCBI Taxonomy" id="61858"/>
    <lineage>
        <taxon>Archaea</taxon>
        <taxon>Methanobacteriati</taxon>
        <taxon>Methanobacteriota</taxon>
        <taxon>Stenosarchaea group</taxon>
        <taxon>Halobacteria</taxon>
        <taxon>Halobacteriales</taxon>
        <taxon>Natrialbaceae</taxon>
        <taxon>Natronorubrum</taxon>
    </lineage>
</organism>
<name>A0A4D6HU29_9EURY</name>
<dbReference type="GeneID" id="39853727"/>
<keyword evidence="1" id="KW-0614">Plasmid</keyword>
<evidence type="ECO:0000313" key="1">
    <source>
        <dbReference type="EMBL" id="QCC56975.1"/>
    </source>
</evidence>
<dbReference type="EMBL" id="CP031308">
    <property type="protein sequence ID" value="QCC56975.1"/>
    <property type="molecule type" value="Genomic_DNA"/>
</dbReference>
<gene>
    <name evidence="1" type="ORF">DV706_20820</name>
</gene>